<proteinExistence type="predicted"/>
<accession>A0A8K1HIC5</accession>
<sequence length="169" mass="19910">MYSHNGLRPTSTKQVHIWNRYNNNSKWEFVDLRFWPRAWAQATLNSALSYTSRYGLFCYLVGNGMEPNKARNAILGMGAKYFDSSAREHVRNLAKDVKKNARKWQYYDEIAKKRLTLDNSLLNSTAERPGRAQPPSIDRSLTFDLNRFKKAQMRTRMRDLDQYLEEFSD</sequence>
<reference evidence="1" key="1">
    <citation type="submission" date="2021-07" db="EMBL/GenBank/DDBJ databases">
        <title>Communication and adaptive evolution of viruses within giant pandas and their associated organisms in a local ecological environment.</title>
        <authorList>
            <person name="Zhao M."/>
            <person name="Liu S."/>
            <person name="Zhang W."/>
        </authorList>
    </citation>
    <scope>NUCLEOTIDE SEQUENCE</scope>
    <source>
        <strain evidence="1">Rpf280cress01-12</strain>
    </source>
</reference>
<organism evidence="1">
    <name type="scientific">Red panda feces-associated circular DNA virus 18</name>
    <dbReference type="NCBI Taxonomy" id="2863971"/>
    <lineage>
        <taxon>Viruses</taxon>
        <taxon>Monodnaviria</taxon>
        <taxon>Shotokuvirae</taxon>
        <taxon>Cressdnaviricota</taxon>
    </lineage>
</organism>
<protein>
    <submittedName>
        <fullName evidence="1">Uncharacterized protein</fullName>
    </submittedName>
</protein>
<name>A0A8K1HIC5_9VIRU</name>
<dbReference type="EMBL" id="MZ556188">
    <property type="protein sequence ID" value="UBJ25915.1"/>
    <property type="molecule type" value="Genomic_DNA"/>
</dbReference>
<evidence type="ECO:0000313" key="1">
    <source>
        <dbReference type="EMBL" id="UBJ25915.1"/>
    </source>
</evidence>